<dbReference type="AlphaFoldDB" id="A0A5B7FCR3"/>
<evidence type="ECO:0000313" key="3">
    <source>
        <dbReference type="Proteomes" id="UP000324222"/>
    </source>
</evidence>
<dbReference type="EMBL" id="VSRR010005383">
    <property type="protein sequence ID" value="MPC42294.1"/>
    <property type="molecule type" value="Genomic_DNA"/>
</dbReference>
<keyword evidence="1" id="KW-0732">Signal</keyword>
<keyword evidence="3" id="KW-1185">Reference proteome</keyword>
<feature type="signal peptide" evidence="1">
    <location>
        <begin position="1"/>
        <end position="19"/>
    </location>
</feature>
<gene>
    <name evidence="2" type="ORF">E2C01_035913</name>
</gene>
<name>A0A5B7FCR3_PORTR</name>
<evidence type="ECO:0000313" key="2">
    <source>
        <dbReference type="EMBL" id="MPC42294.1"/>
    </source>
</evidence>
<sequence length="107" mass="11827">MKLASVLHIGLLLLGEVSSDPLGQVDKVLWQLATSDRYLTPRRHLPVVQVKETWVLQSRNKQSVSPHCFPHRFAHSQVPKETCSAPSSYTANEWPLANGMPISALGA</sequence>
<dbReference type="Proteomes" id="UP000324222">
    <property type="component" value="Unassembled WGS sequence"/>
</dbReference>
<proteinExistence type="predicted"/>
<feature type="chain" id="PRO_5022673160" evidence="1">
    <location>
        <begin position="20"/>
        <end position="107"/>
    </location>
</feature>
<reference evidence="2 3" key="1">
    <citation type="submission" date="2019-05" db="EMBL/GenBank/DDBJ databases">
        <title>Another draft genome of Portunus trituberculatus and its Hox gene families provides insights of decapod evolution.</title>
        <authorList>
            <person name="Jeong J.-H."/>
            <person name="Song I."/>
            <person name="Kim S."/>
            <person name="Choi T."/>
            <person name="Kim D."/>
            <person name="Ryu S."/>
            <person name="Kim W."/>
        </authorList>
    </citation>
    <scope>NUCLEOTIDE SEQUENCE [LARGE SCALE GENOMIC DNA]</scope>
    <source>
        <tissue evidence="2">Muscle</tissue>
    </source>
</reference>
<accession>A0A5B7FCR3</accession>
<protein>
    <submittedName>
        <fullName evidence="2">Uncharacterized protein</fullName>
    </submittedName>
</protein>
<organism evidence="2 3">
    <name type="scientific">Portunus trituberculatus</name>
    <name type="common">Swimming crab</name>
    <name type="synonym">Neptunus trituberculatus</name>
    <dbReference type="NCBI Taxonomy" id="210409"/>
    <lineage>
        <taxon>Eukaryota</taxon>
        <taxon>Metazoa</taxon>
        <taxon>Ecdysozoa</taxon>
        <taxon>Arthropoda</taxon>
        <taxon>Crustacea</taxon>
        <taxon>Multicrustacea</taxon>
        <taxon>Malacostraca</taxon>
        <taxon>Eumalacostraca</taxon>
        <taxon>Eucarida</taxon>
        <taxon>Decapoda</taxon>
        <taxon>Pleocyemata</taxon>
        <taxon>Brachyura</taxon>
        <taxon>Eubrachyura</taxon>
        <taxon>Portunoidea</taxon>
        <taxon>Portunidae</taxon>
        <taxon>Portuninae</taxon>
        <taxon>Portunus</taxon>
    </lineage>
</organism>
<evidence type="ECO:0000256" key="1">
    <source>
        <dbReference type="SAM" id="SignalP"/>
    </source>
</evidence>
<comment type="caution">
    <text evidence="2">The sequence shown here is derived from an EMBL/GenBank/DDBJ whole genome shotgun (WGS) entry which is preliminary data.</text>
</comment>